<dbReference type="AlphaFoldDB" id="A0A1H9E3L2"/>
<evidence type="ECO:0000313" key="2">
    <source>
        <dbReference type="Proteomes" id="UP000199766"/>
    </source>
</evidence>
<dbReference type="OrthoDB" id="8914027at2"/>
<organism evidence="1 2">
    <name type="scientific">Giesbergeria anulus</name>
    <dbReference type="NCBI Taxonomy" id="180197"/>
    <lineage>
        <taxon>Bacteria</taxon>
        <taxon>Pseudomonadati</taxon>
        <taxon>Pseudomonadota</taxon>
        <taxon>Betaproteobacteria</taxon>
        <taxon>Burkholderiales</taxon>
        <taxon>Comamonadaceae</taxon>
        <taxon>Giesbergeria</taxon>
    </lineage>
</organism>
<proteinExistence type="predicted"/>
<keyword evidence="2" id="KW-1185">Reference proteome</keyword>
<dbReference type="Proteomes" id="UP000199766">
    <property type="component" value="Unassembled WGS sequence"/>
</dbReference>
<evidence type="ECO:0000313" key="1">
    <source>
        <dbReference type="EMBL" id="SEQ20261.1"/>
    </source>
</evidence>
<name>A0A1H9E3L2_9BURK</name>
<sequence>MTKQRFVNNFSTRVAATFGAADTFLQVDSAAALPLLVPGEYLLLTLFRKTGVQESGHEVVRVTSIVENQLAVIRSVEGATASMFMAGDHVEARMTAGSAENMAQKADLGVKADGNHTHSLASTEAPGFMSPEQVSKLSGISAGATPNSTDSVLLSRSNHTGEQAIATITGLQTALDGALPKVGGSLSGPLSGAVVSAANFLDKTVTNATATGTVALNFAQGDVFDLTLTGITTLALANLPSLSDETLGFVVRVTQGAAAYALTWFPGITWLTTNGVAPAAPASNKVVEYVFTTRNGTAFLGRKGAAT</sequence>
<gene>
    <name evidence="1" type="ORF">SAMN02982919_00191</name>
</gene>
<dbReference type="STRING" id="180197.SAMN02982919_00191"/>
<reference evidence="1 2" key="1">
    <citation type="submission" date="2016-10" db="EMBL/GenBank/DDBJ databases">
        <authorList>
            <person name="de Groot N.N."/>
        </authorList>
    </citation>
    <scope>NUCLEOTIDE SEQUENCE [LARGE SCALE GENOMIC DNA]</scope>
    <source>
        <strain evidence="1 2">ATCC 35958</strain>
    </source>
</reference>
<dbReference type="RefSeq" id="WP_091451349.1">
    <property type="nucleotide sequence ID" value="NZ_FOGD01000001.1"/>
</dbReference>
<protein>
    <submittedName>
        <fullName evidence="1">Uncharacterized protein</fullName>
    </submittedName>
</protein>
<dbReference type="EMBL" id="FOGD01000001">
    <property type="protein sequence ID" value="SEQ20261.1"/>
    <property type="molecule type" value="Genomic_DNA"/>
</dbReference>
<accession>A0A1H9E3L2</accession>